<feature type="compositionally biased region" description="Low complexity" evidence="1">
    <location>
        <begin position="327"/>
        <end position="341"/>
    </location>
</feature>
<dbReference type="InterPro" id="IPR001012">
    <property type="entry name" value="UBX_dom"/>
</dbReference>
<dbReference type="Gene3D" id="1.10.8.10">
    <property type="entry name" value="DNA helicase RuvA subunit, C-terminal domain"/>
    <property type="match status" value="1"/>
</dbReference>
<dbReference type="InterPro" id="IPR009060">
    <property type="entry name" value="UBA-like_sf"/>
</dbReference>
<organism evidence="4 5">
    <name type="scientific">Macrostomum lignano</name>
    <dbReference type="NCBI Taxonomy" id="282301"/>
    <lineage>
        <taxon>Eukaryota</taxon>
        <taxon>Metazoa</taxon>
        <taxon>Spiralia</taxon>
        <taxon>Lophotrochozoa</taxon>
        <taxon>Platyhelminthes</taxon>
        <taxon>Rhabditophora</taxon>
        <taxon>Macrostomorpha</taxon>
        <taxon>Macrostomida</taxon>
        <taxon>Macrostomidae</taxon>
        <taxon>Macrostomum</taxon>
    </lineage>
</organism>
<dbReference type="InterPro" id="IPR012989">
    <property type="entry name" value="SEP_domain"/>
</dbReference>
<dbReference type="Pfam" id="PF08059">
    <property type="entry name" value="SEP"/>
    <property type="match status" value="1"/>
</dbReference>
<dbReference type="Gene3D" id="3.30.420.210">
    <property type="entry name" value="SEP domain"/>
    <property type="match status" value="1"/>
</dbReference>
<dbReference type="SMART" id="SM00166">
    <property type="entry name" value="UBX"/>
    <property type="match status" value="1"/>
</dbReference>
<dbReference type="SMART" id="SM00553">
    <property type="entry name" value="SEP"/>
    <property type="match status" value="1"/>
</dbReference>
<sequence length="424" mass="43134">MDSEKISTFMSVTSADAERARAYLEAAQGDLDAAVAMFFAAGEESAEGQPPPPPMNTSAKATAVGAAEDPRNPASRPQERQQTAASGGRFVTMDALRSRKGHGGGGGGGGGGSDAEDPDSDEDDGAQAFYVGGSEKGGGQQVLGPPGSRRADAGRIATSLFASARRHGATEVGSADDPGHGAAGGFAAFAGRGLRLDAEQPAETAAAALSAASASQQQPQQPQQPVCRVLKLWSNGVSIDAGPLRSFEEPATRELLQAVAQGRVPAELRSEARGARVDLQLEDHRDTEYQAGSSGSSKFKAFAGSGQVLGSPAPAASVQAAPTAAAADAGTGSGGAAAVPVDPSQPTTNLNVRLPSGGRPLTVTLNQAKHTVADLRRFVSAERPELADRTFVFLTTFPTAEIANEEQTLEAAGLVNAAVVVRIK</sequence>
<dbReference type="Pfam" id="PF00789">
    <property type="entry name" value="UBX"/>
    <property type="match status" value="1"/>
</dbReference>
<accession>A0A267DHG9</accession>
<evidence type="ECO:0000256" key="1">
    <source>
        <dbReference type="SAM" id="MobiDB-lite"/>
    </source>
</evidence>
<feature type="domain" description="SEP" evidence="3">
    <location>
        <begin position="225"/>
        <end position="290"/>
    </location>
</feature>
<dbReference type="Gene3D" id="3.10.20.90">
    <property type="entry name" value="Phosphatidylinositol 3-kinase Catalytic Subunit, Chain A, domain 1"/>
    <property type="match status" value="1"/>
</dbReference>
<dbReference type="GO" id="GO:0043130">
    <property type="term" value="F:ubiquitin binding"/>
    <property type="evidence" value="ECO:0007669"/>
    <property type="project" value="TreeGrafter"/>
</dbReference>
<feature type="domain" description="UBX" evidence="2">
    <location>
        <begin position="343"/>
        <end position="422"/>
    </location>
</feature>
<keyword evidence="5" id="KW-1185">Reference proteome</keyword>
<evidence type="ECO:0000313" key="5">
    <source>
        <dbReference type="Proteomes" id="UP000215902"/>
    </source>
</evidence>
<proteinExistence type="predicted"/>
<dbReference type="GO" id="GO:0043161">
    <property type="term" value="P:proteasome-mediated ubiquitin-dependent protein catabolic process"/>
    <property type="evidence" value="ECO:0007669"/>
    <property type="project" value="TreeGrafter"/>
</dbReference>
<comment type="caution">
    <text evidence="4">The sequence shown here is derived from an EMBL/GenBank/DDBJ whole genome shotgun (WGS) entry which is preliminary data.</text>
</comment>
<dbReference type="Proteomes" id="UP000215902">
    <property type="component" value="Unassembled WGS sequence"/>
</dbReference>
<dbReference type="InterPro" id="IPR036241">
    <property type="entry name" value="NSFL1C_SEP_dom_sf"/>
</dbReference>
<dbReference type="OrthoDB" id="25887at2759"/>
<dbReference type="EMBL" id="NIVC01004273">
    <property type="protein sequence ID" value="PAA47979.1"/>
    <property type="molecule type" value="Genomic_DNA"/>
</dbReference>
<dbReference type="Pfam" id="PF14555">
    <property type="entry name" value="UBA_4"/>
    <property type="match status" value="1"/>
</dbReference>
<feature type="compositionally biased region" description="Gly residues" evidence="1">
    <location>
        <begin position="103"/>
        <end position="113"/>
    </location>
</feature>
<dbReference type="PANTHER" id="PTHR23333:SF20">
    <property type="entry name" value="NSFL1 COFACTOR P47"/>
    <property type="match status" value="1"/>
</dbReference>
<evidence type="ECO:0000259" key="3">
    <source>
        <dbReference type="PROSITE" id="PS51399"/>
    </source>
</evidence>
<dbReference type="GO" id="GO:0000045">
    <property type="term" value="P:autophagosome assembly"/>
    <property type="evidence" value="ECO:0007669"/>
    <property type="project" value="TreeGrafter"/>
</dbReference>
<dbReference type="GO" id="GO:0031468">
    <property type="term" value="P:nuclear membrane reassembly"/>
    <property type="evidence" value="ECO:0007669"/>
    <property type="project" value="TreeGrafter"/>
</dbReference>
<dbReference type="AlphaFoldDB" id="A0A267DHG9"/>
<evidence type="ECO:0000313" key="4">
    <source>
        <dbReference type="EMBL" id="PAA47979.1"/>
    </source>
</evidence>
<dbReference type="InterPro" id="IPR029071">
    <property type="entry name" value="Ubiquitin-like_domsf"/>
</dbReference>
<dbReference type="GO" id="GO:0005829">
    <property type="term" value="C:cytosol"/>
    <property type="evidence" value="ECO:0007669"/>
    <property type="project" value="TreeGrafter"/>
</dbReference>
<dbReference type="PROSITE" id="PS51399">
    <property type="entry name" value="SEP"/>
    <property type="match status" value="1"/>
</dbReference>
<dbReference type="STRING" id="282301.A0A267DHG9"/>
<reference evidence="4 5" key="1">
    <citation type="submission" date="2017-06" db="EMBL/GenBank/DDBJ databases">
        <title>A platform for efficient transgenesis in Macrostomum lignano, a flatworm model organism for stem cell research.</title>
        <authorList>
            <person name="Berezikov E."/>
        </authorList>
    </citation>
    <scope>NUCLEOTIDE SEQUENCE [LARGE SCALE GENOMIC DNA]</scope>
    <source>
        <strain evidence="4">DV1</strain>
        <tissue evidence="4">Whole organism</tissue>
    </source>
</reference>
<name>A0A267DHG9_9PLAT</name>
<protein>
    <submittedName>
        <fullName evidence="4">Uncharacterized protein</fullName>
    </submittedName>
</protein>
<dbReference type="SUPFAM" id="SSF54236">
    <property type="entry name" value="Ubiquitin-like"/>
    <property type="match status" value="1"/>
</dbReference>
<dbReference type="SUPFAM" id="SSF46934">
    <property type="entry name" value="UBA-like"/>
    <property type="match status" value="1"/>
</dbReference>
<evidence type="ECO:0000259" key="2">
    <source>
        <dbReference type="PROSITE" id="PS50033"/>
    </source>
</evidence>
<feature type="region of interest" description="Disordered" evidence="1">
    <location>
        <begin position="327"/>
        <end position="346"/>
    </location>
</feature>
<dbReference type="GO" id="GO:0007030">
    <property type="term" value="P:Golgi organization"/>
    <property type="evidence" value="ECO:0007669"/>
    <property type="project" value="TreeGrafter"/>
</dbReference>
<dbReference type="SUPFAM" id="SSF102848">
    <property type="entry name" value="NSFL1 (p97 ATPase) cofactor p47, SEP domain"/>
    <property type="match status" value="1"/>
</dbReference>
<dbReference type="PANTHER" id="PTHR23333">
    <property type="entry name" value="UBX DOMAIN CONTAINING PROTEIN"/>
    <property type="match status" value="1"/>
</dbReference>
<dbReference type="PROSITE" id="PS50033">
    <property type="entry name" value="UBX"/>
    <property type="match status" value="1"/>
</dbReference>
<dbReference type="CDD" id="cd14348">
    <property type="entry name" value="UBA_p47"/>
    <property type="match status" value="1"/>
</dbReference>
<feature type="region of interest" description="Disordered" evidence="1">
    <location>
        <begin position="42"/>
        <end position="159"/>
    </location>
</feature>
<dbReference type="GO" id="GO:0061025">
    <property type="term" value="P:membrane fusion"/>
    <property type="evidence" value="ECO:0007669"/>
    <property type="project" value="TreeGrafter"/>
</dbReference>
<dbReference type="GO" id="GO:0005634">
    <property type="term" value="C:nucleus"/>
    <property type="evidence" value="ECO:0007669"/>
    <property type="project" value="TreeGrafter"/>
</dbReference>
<gene>
    <name evidence="4" type="ORF">BOX15_Mlig005825g1</name>
</gene>
<feature type="compositionally biased region" description="Acidic residues" evidence="1">
    <location>
        <begin position="114"/>
        <end position="125"/>
    </location>
</feature>